<dbReference type="Proteomes" id="UP001220610">
    <property type="component" value="Chromosome"/>
</dbReference>
<feature type="transmembrane region" description="Helical" evidence="1">
    <location>
        <begin position="266"/>
        <end position="296"/>
    </location>
</feature>
<gene>
    <name evidence="3" type="ORF">P0Y53_06820</name>
</gene>
<organism evidence="3 4">
    <name type="scientific">Candidatus Pseudobacter hemicellulosilyticus</name>
    <dbReference type="NCBI Taxonomy" id="3121375"/>
    <lineage>
        <taxon>Bacteria</taxon>
        <taxon>Pseudomonadati</taxon>
        <taxon>Bacteroidota</taxon>
        <taxon>Chitinophagia</taxon>
        <taxon>Chitinophagales</taxon>
        <taxon>Chitinophagaceae</taxon>
        <taxon>Pseudobacter</taxon>
    </lineage>
</organism>
<keyword evidence="1" id="KW-0812">Transmembrane</keyword>
<feature type="transmembrane region" description="Helical" evidence="1">
    <location>
        <begin position="71"/>
        <end position="89"/>
    </location>
</feature>
<feature type="domain" description="DUF4401" evidence="2">
    <location>
        <begin position="44"/>
        <end position="348"/>
    </location>
</feature>
<evidence type="ECO:0000313" key="3">
    <source>
        <dbReference type="EMBL" id="WEK37207.1"/>
    </source>
</evidence>
<evidence type="ECO:0000313" key="4">
    <source>
        <dbReference type="Proteomes" id="UP001220610"/>
    </source>
</evidence>
<dbReference type="InterPro" id="IPR025513">
    <property type="entry name" value="DUF4401"/>
</dbReference>
<proteinExistence type="predicted"/>
<feature type="transmembrane region" description="Helical" evidence="1">
    <location>
        <begin position="327"/>
        <end position="347"/>
    </location>
</feature>
<feature type="transmembrane region" description="Helical" evidence="1">
    <location>
        <begin position="96"/>
        <end position="116"/>
    </location>
</feature>
<feature type="transmembrane region" description="Helical" evidence="1">
    <location>
        <begin position="210"/>
        <end position="229"/>
    </location>
</feature>
<dbReference type="EMBL" id="CP119311">
    <property type="protein sequence ID" value="WEK37207.1"/>
    <property type="molecule type" value="Genomic_DNA"/>
</dbReference>
<dbReference type="Pfam" id="PF14351">
    <property type="entry name" value="DUF4401"/>
    <property type="match status" value="1"/>
</dbReference>
<feature type="transmembrane region" description="Helical" evidence="1">
    <location>
        <begin position="122"/>
        <end position="141"/>
    </location>
</feature>
<feature type="transmembrane region" description="Helical" evidence="1">
    <location>
        <begin position="302"/>
        <end position="320"/>
    </location>
</feature>
<feature type="transmembrane region" description="Helical" evidence="1">
    <location>
        <begin position="42"/>
        <end position="65"/>
    </location>
</feature>
<reference evidence="3" key="1">
    <citation type="submission" date="2023-03" db="EMBL/GenBank/DDBJ databases">
        <title>Andean soil-derived lignocellulolytic bacterial consortium as a source of novel taxa and putative plastic-active enzymes.</title>
        <authorList>
            <person name="Diaz-Garcia L."/>
            <person name="Chuvochina M."/>
            <person name="Feuerriegel G."/>
            <person name="Bunk B."/>
            <person name="Sproer C."/>
            <person name="Streit W.R."/>
            <person name="Rodriguez L.M."/>
            <person name="Overmann J."/>
            <person name="Jimenez D.J."/>
        </authorList>
    </citation>
    <scope>NUCLEOTIDE SEQUENCE</scope>
    <source>
        <strain evidence="3">MAG 7</strain>
    </source>
</reference>
<sequence length="357" mass="38896">MNNREAIQSLLQQVRHTEESPLIADEEAIAAEYEKSHNDQSLGIKILSIFGGLLASVLFLGALGITGLYDSTEGLLLFGTLFIGGAILASRLTDHIIVDTASVSAYLLGLVLLGAGLGSVKFTEFTICTIISLIAIGALCIVRDYIFSFISVLIVHGCISWLTMFKGAPGIAGMLYIALLSVILLLVYLKEAKLIADRTILSLVYRPVRAGLLVAFLSGLAMLNTTKYSYLFPRISWLASVVITGCIIWLIALLTKNLQLKPFYRIGIYILCLIILAPTALAPGIAGGLLVILLGFLVNDKAAFVLGIVAFIYFVSRYYYDLNFTLLTKSILLFSSGIVFLLLYLFTHKKLTAHEEV</sequence>
<evidence type="ECO:0000259" key="2">
    <source>
        <dbReference type="Pfam" id="PF14351"/>
    </source>
</evidence>
<evidence type="ECO:0000256" key="1">
    <source>
        <dbReference type="SAM" id="Phobius"/>
    </source>
</evidence>
<protein>
    <submittedName>
        <fullName evidence="3">DUF4401 domain-containing protein</fullName>
    </submittedName>
</protein>
<feature type="transmembrane region" description="Helical" evidence="1">
    <location>
        <begin position="170"/>
        <end position="189"/>
    </location>
</feature>
<feature type="transmembrane region" description="Helical" evidence="1">
    <location>
        <begin position="235"/>
        <end position="254"/>
    </location>
</feature>
<accession>A0AAJ6BIE7</accession>
<keyword evidence="1" id="KW-1133">Transmembrane helix</keyword>
<keyword evidence="1" id="KW-0472">Membrane</keyword>
<name>A0AAJ6BIE7_9BACT</name>
<dbReference type="AlphaFoldDB" id="A0AAJ6BIE7"/>